<dbReference type="EMBL" id="HBGQ01097500">
    <property type="protein sequence ID" value="CAD9536494.1"/>
    <property type="molecule type" value="Transcribed_RNA"/>
</dbReference>
<sequence length="266" mass="29794">MGLQLVTVETRVSKAKRGRGGPTNIGEGHSWEGWTTKTKILSEWFDKHEDDGTLIIFADNQDMFFGGCGEMQFMMDYNFALASKPGARTVIGAERGCFDVPPPWNCDNVPETPTWAQRNWTVAASDNPHHVIYDSPVEKHGQMRYPNSGFIIGTVAVLRDLFKTALDDMKKEPLSQGRPAPGHAFTDQFFVTRYVLGHPDKIAFDYGSSLVTNGYSLDARKLFDLLPMGVLRNRVTQKRQCFFHANGPAEETAAGIAKWQEKFEKA</sequence>
<organism evidence="1">
    <name type="scientific">Alexandrium andersonii</name>
    <dbReference type="NCBI Taxonomy" id="327968"/>
    <lineage>
        <taxon>Eukaryota</taxon>
        <taxon>Sar</taxon>
        <taxon>Alveolata</taxon>
        <taxon>Dinophyceae</taxon>
        <taxon>Gonyaulacales</taxon>
        <taxon>Pyrocystaceae</taxon>
        <taxon>Alexandrium</taxon>
    </lineage>
</organism>
<dbReference type="AlphaFoldDB" id="A0A7S2NF36"/>
<evidence type="ECO:0000313" key="1">
    <source>
        <dbReference type="EMBL" id="CAD9536494.1"/>
    </source>
</evidence>
<accession>A0A7S2NF36</accession>
<name>A0A7S2NF36_9DINO</name>
<dbReference type="CDD" id="cd22997">
    <property type="entry name" value="GT_LH"/>
    <property type="match status" value="1"/>
</dbReference>
<gene>
    <name evidence="1" type="ORF">AAND1436_LOCUS46557</name>
</gene>
<protein>
    <submittedName>
        <fullName evidence="1">Uncharacterized protein</fullName>
    </submittedName>
</protein>
<reference evidence="1" key="1">
    <citation type="submission" date="2021-01" db="EMBL/GenBank/DDBJ databases">
        <authorList>
            <person name="Corre E."/>
            <person name="Pelletier E."/>
            <person name="Niang G."/>
            <person name="Scheremetjew M."/>
            <person name="Finn R."/>
            <person name="Kale V."/>
            <person name="Holt S."/>
            <person name="Cochrane G."/>
            <person name="Meng A."/>
            <person name="Brown T."/>
            <person name="Cohen L."/>
        </authorList>
    </citation>
    <scope>NUCLEOTIDE SEQUENCE</scope>
    <source>
        <strain evidence="1">CCMP2222</strain>
    </source>
</reference>
<proteinExistence type="predicted"/>